<proteinExistence type="predicted"/>
<protein>
    <submittedName>
        <fullName evidence="2">Uncharacterized protein</fullName>
    </submittedName>
</protein>
<name>A0A2S8FJ03_9BACT</name>
<reference evidence="2 3" key="1">
    <citation type="submission" date="2018-02" db="EMBL/GenBank/DDBJ databases">
        <title>Comparative genomes isolates from brazilian mangrove.</title>
        <authorList>
            <person name="Araujo J.E."/>
            <person name="Taketani R.G."/>
            <person name="Silva M.C.P."/>
            <person name="Loureco M.V."/>
            <person name="Andreote F.D."/>
        </authorList>
    </citation>
    <scope>NUCLEOTIDE SEQUENCE [LARGE SCALE GENOMIC DNA]</scope>
    <source>
        <strain evidence="2 3">Hex-1 MGV</strain>
    </source>
</reference>
<comment type="caution">
    <text evidence="2">The sequence shown here is derived from an EMBL/GenBank/DDBJ whole genome shotgun (WGS) entry which is preliminary data.</text>
</comment>
<gene>
    <name evidence="2" type="ORF">C5Y83_18090</name>
</gene>
<dbReference type="RefSeq" id="WP_105331160.1">
    <property type="nucleotide sequence ID" value="NZ_PUHY01000012.1"/>
</dbReference>
<dbReference type="Proteomes" id="UP000238322">
    <property type="component" value="Unassembled WGS sequence"/>
</dbReference>
<feature type="transmembrane region" description="Helical" evidence="1">
    <location>
        <begin position="42"/>
        <end position="59"/>
    </location>
</feature>
<dbReference type="EMBL" id="PUHY01000012">
    <property type="protein sequence ID" value="PQO32148.1"/>
    <property type="molecule type" value="Genomic_DNA"/>
</dbReference>
<evidence type="ECO:0000313" key="3">
    <source>
        <dbReference type="Proteomes" id="UP000238322"/>
    </source>
</evidence>
<keyword evidence="1" id="KW-0472">Membrane</keyword>
<accession>A0A2S8FJ03</accession>
<sequence>MEEREYLIDFPGEYNGTKIASWLTFWLAAFLFWLAFFAGGGIQFLIASLLAYIASIMLYDRYLRQLKPDDDLS</sequence>
<dbReference type="AlphaFoldDB" id="A0A2S8FJ03"/>
<evidence type="ECO:0000313" key="2">
    <source>
        <dbReference type="EMBL" id="PQO32148.1"/>
    </source>
</evidence>
<keyword evidence="1" id="KW-1133">Transmembrane helix</keyword>
<keyword evidence="1" id="KW-0812">Transmembrane</keyword>
<organism evidence="2 3">
    <name type="scientific">Blastopirellula marina</name>
    <dbReference type="NCBI Taxonomy" id="124"/>
    <lineage>
        <taxon>Bacteria</taxon>
        <taxon>Pseudomonadati</taxon>
        <taxon>Planctomycetota</taxon>
        <taxon>Planctomycetia</taxon>
        <taxon>Pirellulales</taxon>
        <taxon>Pirellulaceae</taxon>
        <taxon>Blastopirellula</taxon>
    </lineage>
</organism>
<evidence type="ECO:0000256" key="1">
    <source>
        <dbReference type="SAM" id="Phobius"/>
    </source>
</evidence>